<protein>
    <recommendedName>
        <fullName evidence="1">(S)-ureidoglycine aminohydrolase cupin domain-containing protein</fullName>
    </recommendedName>
</protein>
<dbReference type="Proteomes" id="UP000682733">
    <property type="component" value="Unassembled WGS sequence"/>
</dbReference>
<proteinExistence type="predicted"/>
<dbReference type="InterPro" id="IPR014710">
    <property type="entry name" value="RmlC-like_jellyroll"/>
</dbReference>
<gene>
    <name evidence="3" type="ORF">GPM918_LOCUS14138</name>
    <name evidence="2" type="ORF">OVA965_LOCUS9780</name>
    <name evidence="5" type="ORF">SRO942_LOCUS14138</name>
    <name evidence="4" type="ORF">TMI583_LOCUS9776</name>
</gene>
<evidence type="ECO:0000313" key="5">
    <source>
        <dbReference type="EMBL" id="CAF3779654.1"/>
    </source>
</evidence>
<dbReference type="AlphaFoldDB" id="A0A814HBH4"/>
<dbReference type="InterPro" id="IPR008579">
    <property type="entry name" value="UGlyAH_Cupin_dom"/>
</dbReference>
<evidence type="ECO:0000313" key="2">
    <source>
        <dbReference type="EMBL" id="CAF0904154.1"/>
    </source>
</evidence>
<evidence type="ECO:0000313" key="4">
    <source>
        <dbReference type="EMBL" id="CAF3684313.1"/>
    </source>
</evidence>
<sequence>MAHATIVKLGAPGNNPITSDLEGWKVVEGSPTMKTWIQYTSADGSMISGTWMATPGSYHATYTSYEFVHVIEGRLTITPDGSGEAVQLAPGDAFVVEPGFKGIWKIEEKVLKHFDIKLK</sequence>
<dbReference type="SUPFAM" id="SSF51182">
    <property type="entry name" value="RmlC-like cupins"/>
    <property type="match status" value="1"/>
</dbReference>
<reference evidence="3" key="1">
    <citation type="submission" date="2021-02" db="EMBL/GenBank/DDBJ databases">
        <authorList>
            <person name="Nowell W R."/>
        </authorList>
    </citation>
    <scope>NUCLEOTIDE SEQUENCE</scope>
</reference>
<dbReference type="PANTHER" id="PTHR40943">
    <property type="entry name" value="CYTOPLASMIC PROTEIN-RELATED"/>
    <property type="match status" value="1"/>
</dbReference>
<dbReference type="Proteomes" id="UP000663829">
    <property type="component" value="Unassembled WGS sequence"/>
</dbReference>
<keyword evidence="6" id="KW-1185">Reference proteome</keyword>
<dbReference type="EMBL" id="CAJOBC010003361">
    <property type="protein sequence ID" value="CAF3779654.1"/>
    <property type="molecule type" value="Genomic_DNA"/>
</dbReference>
<feature type="domain" description="(S)-ureidoglycine aminohydrolase cupin" evidence="1">
    <location>
        <begin position="41"/>
        <end position="114"/>
    </location>
</feature>
<dbReference type="Pfam" id="PF05899">
    <property type="entry name" value="Cupin_3"/>
    <property type="match status" value="1"/>
</dbReference>
<evidence type="ECO:0000313" key="3">
    <source>
        <dbReference type="EMBL" id="CAF1008537.1"/>
    </source>
</evidence>
<dbReference type="Gene3D" id="2.60.120.10">
    <property type="entry name" value="Jelly Rolls"/>
    <property type="match status" value="1"/>
</dbReference>
<dbReference type="Proteomes" id="UP000677228">
    <property type="component" value="Unassembled WGS sequence"/>
</dbReference>
<dbReference type="CDD" id="cd02227">
    <property type="entry name" value="cupin_TM1112-like"/>
    <property type="match status" value="1"/>
</dbReference>
<accession>A0A814HBH4</accession>
<comment type="caution">
    <text evidence="3">The sequence shown here is derived from an EMBL/GenBank/DDBJ whole genome shotgun (WGS) entry which is preliminary data.</text>
</comment>
<evidence type="ECO:0000259" key="1">
    <source>
        <dbReference type="Pfam" id="PF05899"/>
    </source>
</evidence>
<dbReference type="Proteomes" id="UP000681722">
    <property type="component" value="Unassembled WGS sequence"/>
</dbReference>
<dbReference type="EMBL" id="CAJNOQ010003361">
    <property type="protein sequence ID" value="CAF1008537.1"/>
    <property type="molecule type" value="Genomic_DNA"/>
</dbReference>
<evidence type="ECO:0000313" key="6">
    <source>
        <dbReference type="Proteomes" id="UP000663829"/>
    </source>
</evidence>
<dbReference type="EMBL" id="CAJNOK010003511">
    <property type="protein sequence ID" value="CAF0904154.1"/>
    <property type="molecule type" value="Genomic_DNA"/>
</dbReference>
<dbReference type="OrthoDB" id="10260542at2759"/>
<dbReference type="EMBL" id="CAJOBA010003512">
    <property type="protein sequence ID" value="CAF3684313.1"/>
    <property type="molecule type" value="Genomic_DNA"/>
</dbReference>
<dbReference type="InterPro" id="IPR011051">
    <property type="entry name" value="RmlC_Cupin_sf"/>
</dbReference>
<name>A0A814HBH4_9BILA</name>
<organism evidence="3 6">
    <name type="scientific">Didymodactylos carnosus</name>
    <dbReference type="NCBI Taxonomy" id="1234261"/>
    <lineage>
        <taxon>Eukaryota</taxon>
        <taxon>Metazoa</taxon>
        <taxon>Spiralia</taxon>
        <taxon>Gnathifera</taxon>
        <taxon>Rotifera</taxon>
        <taxon>Eurotatoria</taxon>
        <taxon>Bdelloidea</taxon>
        <taxon>Philodinida</taxon>
        <taxon>Philodinidae</taxon>
        <taxon>Didymodactylos</taxon>
    </lineage>
</organism>
<dbReference type="PANTHER" id="PTHR40943:SF1">
    <property type="entry name" value="CYTOPLASMIC PROTEIN"/>
    <property type="match status" value="1"/>
</dbReference>